<dbReference type="PANTHER" id="PTHR23026">
    <property type="entry name" value="NADPH NITROREDUCTASE"/>
    <property type="match status" value="1"/>
</dbReference>
<dbReference type="PANTHER" id="PTHR23026:SF125">
    <property type="entry name" value="OXYGEN-INSENSITIVE NAD(P)H NITROREDUCTASE"/>
    <property type="match status" value="1"/>
</dbReference>
<name>A0A1I4IQT7_9FIRM</name>
<dbReference type="Pfam" id="PF00881">
    <property type="entry name" value="Nitroreductase"/>
    <property type="match status" value="1"/>
</dbReference>
<dbReference type="GO" id="GO:0046857">
    <property type="term" value="F:oxidoreductase activity, acting on other nitrogenous compounds as donors, with NAD or NADP as acceptor"/>
    <property type="evidence" value="ECO:0007669"/>
    <property type="project" value="TreeGrafter"/>
</dbReference>
<dbReference type="SUPFAM" id="SSF55469">
    <property type="entry name" value="FMN-dependent nitroreductase-like"/>
    <property type="match status" value="1"/>
</dbReference>
<dbReference type="GO" id="GO:0005829">
    <property type="term" value="C:cytosol"/>
    <property type="evidence" value="ECO:0007669"/>
    <property type="project" value="TreeGrafter"/>
</dbReference>
<protein>
    <submittedName>
        <fullName evidence="3">Nitroreductase</fullName>
    </submittedName>
</protein>
<dbReference type="OrthoDB" id="9812105at2"/>
<gene>
    <name evidence="3" type="ORF">SAMN04490355_100948</name>
</gene>
<dbReference type="Proteomes" id="UP000199520">
    <property type="component" value="Unassembled WGS sequence"/>
</dbReference>
<evidence type="ECO:0000259" key="2">
    <source>
        <dbReference type="Pfam" id="PF00881"/>
    </source>
</evidence>
<dbReference type="InterPro" id="IPR029479">
    <property type="entry name" value="Nitroreductase"/>
</dbReference>
<evidence type="ECO:0000256" key="1">
    <source>
        <dbReference type="ARBA" id="ARBA00023027"/>
    </source>
</evidence>
<organism evidence="3 4">
    <name type="scientific">Pelosinus propionicus DSM 13327</name>
    <dbReference type="NCBI Taxonomy" id="1123291"/>
    <lineage>
        <taxon>Bacteria</taxon>
        <taxon>Bacillati</taxon>
        <taxon>Bacillota</taxon>
        <taxon>Negativicutes</taxon>
        <taxon>Selenomonadales</taxon>
        <taxon>Sporomusaceae</taxon>
        <taxon>Pelosinus</taxon>
    </lineage>
</organism>
<keyword evidence="4" id="KW-1185">Reference proteome</keyword>
<dbReference type="InterPro" id="IPR050627">
    <property type="entry name" value="Nitroreductase/BluB"/>
</dbReference>
<dbReference type="STRING" id="1123291.SAMN04490355_100948"/>
<evidence type="ECO:0000313" key="4">
    <source>
        <dbReference type="Proteomes" id="UP000199520"/>
    </source>
</evidence>
<keyword evidence="1" id="KW-0520">NAD</keyword>
<dbReference type="InterPro" id="IPR000415">
    <property type="entry name" value="Nitroreductase-like"/>
</dbReference>
<reference evidence="4" key="1">
    <citation type="submission" date="2016-10" db="EMBL/GenBank/DDBJ databases">
        <authorList>
            <person name="Varghese N."/>
            <person name="Submissions S."/>
        </authorList>
    </citation>
    <scope>NUCLEOTIDE SEQUENCE [LARGE SCALE GENOMIC DNA]</scope>
    <source>
        <strain evidence="4">DSM 13327</strain>
    </source>
</reference>
<evidence type="ECO:0000313" key="3">
    <source>
        <dbReference type="EMBL" id="SFL56739.1"/>
    </source>
</evidence>
<dbReference type="Gene3D" id="3.40.109.10">
    <property type="entry name" value="NADH Oxidase"/>
    <property type="match status" value="1"/>
</dbReference>
<dbReference type="EMBL" id="FOTS01000009">
    <property type="protein sequence ID" value="SFL56739.1"/>
    <property type="molecule type" value="Genomic_DNA"/>
</dbReference>
<dbReference type="GO" id="GO:0046256">
    <property type="term" value="P:2,4,6-trinitrotoluene catabolic process"/>
    <property type="evidence" value="ECO:0007669"/>
    <property type="project" value="TreeGrafter"/>
</dbReference>
<feature type="domain" description="Nitroreductase" evidence="2">
    <location>
        <begin position="8"/>
        <end position="174"/>
    </location>
</feature>
<sequence length="194" mass="21565">MNEVLQNILTRRSIRSYQSEQITDAELEAIIETAKYAPSGSNSQSWHFSVVQSEEKLLQLNTCIRDAFKDLVVDETTYRAKVAGKKAAESDSYNFYYHAPTLIIVSNDRQYSNAMADSSLALQNIFLAAHSLHIGSCWINQLAWFGDEPVVRDVLTTLAVPQNYKVYGAAALGYISGNQPKAAPRKEGTVSIIK</sequence>
<accession>A0A1I4IQT7</accession>
<dbReference type="RefSeq" id="WP_090934113.1">
    <property type="nucleotide sequence ID" value="NZ_FOTS01000009.1"/>
</dbReference>
<proteinExistence type="predicted"/>
<dbReference type="AlphaFoldDB" id="A0A1I4IQT7"/>